<dbReference type="EMBL" id="VKLW01000023">
    <property type="protein sequence ID" value="TYK32822.1"/>
    <property type="molecule type" value="Genomic_DNA"/>
</dbReference>
<proteinExistence type="predicted"/>
<sequence>MKVDFHYLKTNISLPDFLIKIGWKFAPGSSNSSPKMTNGLQTVVIKKNKMGEYTCWDVHSDKRGMSIIDLLQEEIFSRTGRHPSLREVGEILQKYISNNEIILTNESKYNVSESSLSPSFIAALMHELKPYSGTFLESRGISKSSLDSPFFSGVFLTRDVIINKKKYSNTCIKMINEKGLQGISQRGVRDADNKSFKGLLGNKYNSIAVSNHLSDKPVDCLFIGESMIDCISHFQLKKEELVNKNILYISTEGNITIGQIELIKKLVDHLKIGNNIAYIFDNDISGYKYTLKLDGFLKNGQIAEVESLSKEEIISKVKSLPNVHLSIHNDWNDDLKEKTLSLNTPL</sequence>
<name>A0A5D3EA43_9BACE</name>
<dbReference type="AlphaFoldDB" id="A0A5D3EA43"/>
<comment type="caution">
    <text evidence="1">The sequence shown here is derived from an EMBL/GenBank/DDBJ whole genome shotgun (WGS) entry which is preliminary data.</text>
</comment>
<dbReference type="RefSeq" id="WP_148730654.1">
    <property type="nucleotide sequence ID" value="NZ_VKLW01000023.1"/>
</dbReference>
<gene>
    <name evidence="1" type="ORF">FNJ60_10450</name>
</gene>
<accession>A0A5D3EA43</accession>
<dbReference type="Gene3D" id="3.40.1360.10">
    <property type="match status" value="1"/>
</dbReference>
<protein>
    <submittedName>
        <fullName evidence="1">Toprim domain-containing protein</fullName>
    </submittedName>
</protein>
<reference evidence="1 2" key="1">
    <citation type="submission" date="2019-07" db="EMBL/GenBank/DDBJ databases">
        <title>Draft Genome Sequences of Bacteroides pyogenes Strains Isolated from the Uterus Holstein Dairy Cows with Metritis.</title>
        <authorList>
            <person name="Cunha F."/>
            <person name="Galvao K.N."/>
            <person name="Jeon S.J."/>
            <person name="Jeong K.C."/>
        </authorList>
    </citation>
    <scope>NUCLEOTIDE SEQUENCE [LARGE SCALE GENOMIC DNA]</scope>
    <source>
        <strain evidence="1 2">KG-31</strain>
    </source>
</reference>
<organism evidence="1 2">
    <name type="scientific">Bacteroides pyogenes</name>
    <dbReference type="NCBI Taxonomy" id="310300"/>
    <lineage>
        <taxon>Bacteria</taxon>
        <taxon>Pseudomonadati</taxon>
        <taxon>Bacteroidota</taxon>
        <taxon>Bacteroidia</taxon>
        <taxon>Bacteroidales</taxon>
        <taxon>Bacteroidaceae</taxon>
        <taxon>Bacteroides</taxon>
    </lineage>
</organism>
<evidence type="ECO:0000313" key="2">
    <source>
        <dbReference type="Proteomes" id="UP000324383"/>
    </source>
</evidence>
<dbReference type="Proteomes" id="UP000324383">
    <property type="component" value="Unassembled WGS sequence"/>
</dbReference>
<keyword evidence="2" id="KW-1185">Reference proteome</keyword>
<dbReference type="Pfam" id="PF13155">
    <property type="entry name" value="Toprim_2"/>
    <property type="match status" value="1"/>
</dbReference>
<evidence type="ECO:0000313" key="1">
    <source>
        <dbReference type="EMBL" id="TYK32822.1"/>
    </source>
</evidence>